<feature type="domain" description="Beta-lactamase-related" evidence="1">
    <location>
        <begin position="23"/>
        <end position="280"/>
    </location>
</feature>
<dbReference type="OrthoDB" id="9814204at2"/>
<reference evidence="2 3" key="1">
    <citation type="submission" date="2015-09" db="EMBL/GenBank/DDBJ databases">
        <authorList>
            <consortium name="Swine Surveillance"/>
        </authorList>
    </citation>
    <scope>NUCLEOTIDE SEQUENCE [LARGE SCALE GENOMIC DNA]</scope>
    <source>
        <strain evidence="2 3">CECT 4357</strain>
    </source>
</reference>
<accession>A0A0P1F5R0</accession>
<dbReference type="EC" id="3.4.16.4" evidence="2"/>
<dbReference type="InterPro" id="IPR050789">
    <property type="entry name" value="Diverse_Enzym_Activities"/>
</dbReference>
<keyword evidence="2" id="KW-0645">Protease</keyword>
<keyword evidence="2" id="KW-0121">Carboxypeptidase</keyword>
<dbReference type="InterPro" id="IPR001466">
    <property type="entry name" value="Beta-lactam-related"/>
</dbReference>
<keyword evidence="2" id="KW-0378">Hydrolase</keyword>
<sequence>MANQRFISAAVDATGTLWRDDAPDEVLPWWSFTKTLIAACLLLRAEEGVLDLDAALPGKPYSLRHLLAHSSGLRDYGTVGRYHAAVEAGEDPWPVGQMLEEARADDLLWEPGAGWRYSNIGYMQARFALEVSEGADLGTIVARRLALPLGVQSVRLARMPRDFSGLVWDSGGYHPGWVYHGCMMGNAADATRILHGILVGGLLSSNLVDQMTALHMHGGGIEGRPWRRTGYGLGLMIGQVESGATILGHSGCGPFSANHVAHFPDQGVTVASFVQGGDETPAEWETLRVAACR</sequence>
<protein>
    <submittedName>
        <fullName evidence="2">D-alanyl-D-alanine carboxypeptidase</fullName>
        <ecNumber evidence="2">3.4.16.4</ecNumber>
    </submittedName>
</protein>
<dbReference type="InterPro" id="IPR012338">
    <property type="entry name" value="Beta-lactam/transpept-like"/>
</dbReference>
<evidence type="ECO:0000259" key="1">
    <source>
        <dbReference type="Pfam" id="PF00144"/>
    </source>
</evidence>
<dbReference type="PANTHER" id="PTHR43283:SF18">
    <property type="match status" value="1"/>
</dbReference>
<dbReference type="PANTHER" id="PTHR43283">
    <property type="entry name" value="BETA-LACTAMASE-RELATED"/>
    <property type="match status" value="1"/>
</dbReference>
<dbReference type="AlphaFoldDB" id="A0A0P1F5R0"/>
<dbReference type="Proteomes" id="UP000051587">
    <property type="component" value="Unassembled WGS sequence"/>
</dbReference>
<evidence type="ECO:0000313" key="3">
    <source>
        <dbReference type="Proteomes" id="UP000051587"/>
    </source>
</evidence>
<dbReference type="GO" id="GO:0009002">
    <property type="term" value="F:serine-type D-Ala-D-Ala carboxypeptidase activity"/>
    <property type="evidence" value="ECO:0007669"/>
    <property type="project" value="UniProtKB-EC"/>
</dbReference>
<evidence type="ECO:0000313" key="2">
    <source>
        <dbReference type="EMBL" id="CUH63253.1"/>
    </source>
</evidence>
<organism evidence="2 3">
    <name type="scientific">Thalassovita gelatinovora</name>
    <name type="common">Thalassobius gelatinovorus</name>
    <dbReference type="NCBI Taxonomy" id="53501"/>
    <lineage>
        <taxon>Bacteria</taxon>
        <taxon>Pseudomonadati</taxon>
        <taxon>Pseudomonadota</taxon>
        <taxon>Alphaproteobacteria</taxon>
        <taxon>Rhodobacterales</taxon>
        <taxon>Roseobacteraceae</taxon>
        <taxon>Thalassovita</taxon>
    </lineage>
</organism>
<name>A0A0P1F5R0_THAGE</name>
<dbReference type="EMBL" id="CYSA01000007">
    <property type="protein sequence ID" value="CUH63253.1"/>
    <property type="molecule type" value="Genomic_DNA"/>
</dbReference>
<dbReference type="SUPFAM" id="SSF56601">
    <property type="entry name" value="beta-lactamase/transpeptidase-like"/>
    <property type="match status" value="1"/>
</dbReference>
<dbReference type="Pfam" id="PF00144">
    <property type="entry name" value="Beta-lactamase"/>
    <property type="match status" value="1"/>
</dbReference>
<keyword evidence="3" id="KW-1185">Reference proteome</keyword>
<dbReference type="Gene3D" id="3.40.710.10">
    <property type="entry name" value="DD-peptidase/beta-lactamase superfamily"/>
    <property type="match status" value="1"/>
</dbReference>
<dbReference type="STRING" id="53501.SAMN04488043_10764"/>
<proteinExistence type="predicted"/>
<dbReference type="RefSeq" id="WP_058261359.1">
    <property type="nucleotide sequence ID" value="NZ_CP051181.1"/>
</dbReference>
<gene>
    <name evidence="2" type="ORF">TG4357_00562</name>
</gene>